<comment type="caution">
    <text evidence="3">The sequence shown here is derived from an EMBL/GenBank/DDBJ whole genome shotgun (WGS) entry which is preliminary data.</text>
</comment>
<feature type="signal peptide" evidence="2">
    <location>
        <begin position="1"/>
        <end position="26"/>
    </location>
</feature>
<dbReference type="PROSITE" id="PS51257">
    <property type="entry name" value="PROKAR_LIPOPROTEIN"/>
    <property type="match status" value="1"/>
</dbReference>
<feature type="chain" id="PRO_5038421669" description="GerMN domain-containing protein" evidence="2">
    <location>
        <begin position="27"/>
        <end position="201"/>
    </location>
</feature>
<dbReference type="EMBL" id="QRHO01000012">
    <property type="protein sequence ID" value="RHF82853.1"/>
    <property type="molecule type" value="Genomic_DNA"/>
</dbReference>
<proteinExistence type="predicted"/>
<protein>
    <recommendedName>
        <fullName evidence="5">GerMN domain-containing protein</fullName>
    </recommendedName>
</protein>
<feature type="region of interest" description="Disordered" evidence="1">
    <location>
        <begin position="22"/>
        <end position="77"/>
    </location>
</feature>
<accession>A0A3R6D5S8</accession>
<dbReference type="RefSeq" id="WP_118199102.1">
    <property type="nucleotide sequence ID" value="NZ_JADMRF010000042.1"/>
</dbReference>
<evidence type="ECO:0000256" key="1">
    <source>
        <dbReference type="SAM" id="MobiDB-lite"/>
    </source>
</evidence>
<gene>
    <name evidence="3" type="ORF">DW656_10265</name>
</gene>
<evidence type="ECO:0000313" key="3">
    <source>
        <dbReference type="EMBL" id="RHF82853.1"/>
    </source>
</evidence>
<keyword evidence="2" id="KW-0732">Signal</keyword>
<dbReference type="AlphaFoldDB" id="A0A3R6D5S8"/>
<feature type="compositionally biased region" description="Basic and acidic residues" evidence="1">
    <location>
        <begin position="37"/>
        <end position="77"/>
    </location>
</feature>
<dbReference type="Proteomes" id="UP000284579">
    <property type="component" value="Unassembled WGS sequence"/>
</dbReference>
<reference evidence="3 4" key="1">
    <citation type="submission" date="2018-08" db="EMBL/GenBank/DDBJ databases">
        <title>A genome reference for cultivated species of the human gut microbiota.</title>
        <authorList>
            <person name="Zou Y."/>
            <person name="Xue W."/>
            <person name="Luo G."/>
        </authorList>
    </citation>
    <scope>NUCLEOTIDE SEQUENCE [LARGE SCALE GENOMIC DNA]</scope>
    <source>
        <strain evidence="3 4">AM23-3</strain>
    </source>
</reference>
<sequence length="201" mass="22535">MRKILVFVMVLSLSVMLLGCSGTDTSKEANDTTQNTKQEEKQDTSQEKTEPTQDKTEQKDEQAEENDSKAEDSGDHEAQDQILKLYYISDSEEIECAEIRTNLLQTTDIWNGLIGEGVLSSECKMNSCNVDQEQKTIDLDVDSGTGSYIRSMGTTGEEQILTCIKKSFLKTYECERFKITENGQPLETGHTVLKGYMTADE</sequence>
<name>A0A3R6D5S8_9FIRM</name>
<evidence type="ECO:0000256" key="2">
    <source>
        <dbReference type="SAM" id="SignalP"/>
    </source>
</evidence>
<evidence type="ECO:0008006" key="5">
    <source>
        <dbReference type="Google" id="ProtNLM"/>
    </source>
</evidence>
<organism evidence="3 4">
    <name type="scientific">Coprococcus comes</name>
    <dbReference type="NCBI Taxonomy" id="410072"/>
    <lineage>
        <taxon>Bacteria</taxon>
        <taxon>Bacillati</taxon>
        <taxon>Bacillota</taxon>
        <taxon>Clostridia</taxon>
        <taxon>Lachnospirales</taxon>
        <taxon>Lachnospiraceae</taxon>
        <taxon>Coprococcus</taxon>
    </lineage>
</organism>
<evidence type="ECO:0000313" key="4">
    <source>
        <dbReference type="Proteomes" id="UP000284579"/>
    </source>
</evidence>